<reference evidence="1" key="2">
    <citation type="submission" date="2020-09" db="EMBL/GenBank/DDBJ databases">
        <authorList>
            <person name="Sun Q."/>
            <person name="Zhou Y."/>
        </authorList>
    </citation>
    <scope>NUCLEOTIDE SEQUENCE</scope>
    <source>
        <strain evidence="1">CGMCC 1.15371</strain>
    </source>
</reference>
<dbReference type="AlphaFoldDB" id="A0A8J3DVI7"/>
<gene>
    <name evidence="1" type="ORF">GCM10011391_24770</name>
</gene>
<organism evidence="1 2">
    <name type="scientific">Pullulanibacillus camelliae</name>
    <dbReference type="NCBI Taxonomy" id="1707096"/>
    <lineage>
        <taxon>Bacteria</taxon>
        <taxon>Bacillati</taxon>
        <taxon>Bacillota</taxon>
        <taxon>Bacilli</taxon>
        <taxon>Bacillales</taxon>
        <taxon>Sporolactobacillaceae</taxon>
        <taxon>Pullulanibacillus</taxon>
    </lineage>
</organism>
<dbReference type="EMBL" id="BMIR01000011">
    <property type="protein sequence ID" value="GGE44964.1"/>
    <property type="molecule type" value="Genomic_DNA"/>
</dbReference>
<name>A0A8J3DVI7_9BACL</name>
<reference evidence="1" key="1">
    <citation type="journal article" date="2014" name="Int. J. Syst. Evol. Microbiol.">
        <title>Complete genome sequence of Corynebacterium casei LMG S-19264T (=DSM 44701T), isolated from a smear-ripened cheese.</title>
        <authorList>
            <consortium name="US DOE Joint Genome Institute (JGI-PGF)"/>
            <person name="Walter F."/>
            <person name="Albersmeier A."/>
            <person name="Kalinowski J."/>
            <person name="Ruckert C."/>
        </authorList>
    </citation>
    <scope>NUCLEOTIDE SEQUENCE</scope>
    <source>
        <strain evidence="1">CGMCC 1.15371</strain>
    </source>
</reference>
<evidence type="ECO:0000313" key="1">
    <source>
        <dbReference type="EMBL" id="GGE44964.1"/>
    </source>
</evidence>
<protein>
    <submittedName>
        <fullName evidence="1">Uncharacterized protein</fullName>
    </submittedName>
</protein>
<keyword evidence="2" id="KW-1185">Reference proteome</keyword>
<accession>A0A8J3DVI7</accession>
<evidence type="ECO:0000313" key="2">
    <source>
        <dbReference type="Proteomes" id="UP000628775"/>
    </source>
</evidence>
<proteinExistence type="predicted"/>
<dbReference type="Proteomes" id="UP000628775">
    <property type="component" value="Unassembled WGS sequence"/>
</dbReference>
<dbReference type="RefSeq" id="WP_188694375.1">
    <property type="nucleotide sequence ID" value="NZ_BMIR01000011.1"/>
</dbReference>
<comment type="caution">
    <text evidence="1">The sequence shown here is derived from an EMBL/GenBank/DDBJ whole genome shotgun (WGS) entry which is preliminary data.</text>
</comment>
<sequence length="81" mass="9397">MDRGWASEFFSGVPLVEQALTVNNKMKITMRSLFLNKKVLPRMIGYALNLNNIFKGFYFSLTIDRAKLKESISITYDCQRL</sequence>